<accession>A0A8D9PF20</accession>
<organism evidence="2">
    <name type="scientific">Bacteriophage sp</name>
    <dbReference type="NCBI Taxonomy" id="38018"/>
    <lineage>
        <taxon>Viruses</taxon>
    </lineage>
</organism>
<evidence type="ECO:0000256" key="1">
    <source>
        <dbReference type="SAM" id="Coils"/>
    </source>
</evidence>
<proteinExistence type="predicted"/>
<evidence type="ECO:0000313" key="2">
    <source>
        <dbReference type="EMBL" id="DAD55995.1"/>
    </source>
</evidence>
<sequence length="559" mass="60990">MLGGTWIGSSIGKNLGGTGGQTIGMLLGGSLGGKTLSKFGDEFGNALVKARKKFLFNKELTKMLGGEASEQLSARLSGAWKEFTTTIKPSSLAGLGIMVGAAVVAGIAQGIENSKKNLQEAYNEASEAYSNALSSSANTVEYDKLAKGVDYLGNNISLTSEEYQQFLDLSNKLAEAFPELVVRTDEYGNKLVGPDGLAGKVGEVTEAVDKMVQSLKETATAKFFDNGGGFFNWVHQWLNPTDSDLSVFGQQWDDAVKNISKAGGKLGDETTITGTGFDATTKGLNTKVKEQEDYVNSLTKGTEEYEKAYSELQELKKEQEAYQKVVHDSKQDILEYTDALIDYAATADGIVDVGYKFSGLSSTIKAMDEDEQTFINAMVKIRGEDIDYTDMDDFKTQILSISQEMTEIVKNNPAIVDVYYGTGEFKTVGESAEWKEKYRKELVEALMDENGELSADGKTMLISMGYKIDAEFKGVESVHVSTPLDELLEAMGLDSNTITKMVSEEFANAVNGMTQDQYKRAFSLAQNGWMGSNIINNPQAMMNMVNGEYYSGKDSYLRQ</sequence>
<keyword evidence="1" id="KW-0175">Coiled coil</keyword>
<feature type="coiled-coil region" evidence="1">
    <location>
        <begin position="298"/>
        <end position="332"/>
    </location>
</feature>
<dbReference type="EMBL" id="BK029940">
    <property type="protein sequence ID" value="DAD55995.1"/>
    <property type="molecule type" value="Genomic_DNA"/>
</dbReference>
<name>A0A8D9PF20_9VIRU</name>
<reference evidence="2" key="1">
    <citation type="journal article" date="2021" name="Proc. Natl. Acad. Sci. U.S.A.">
        <title>A Catalog of Tens of Thousands of Viruses from Human Metagenomes Reveals Hidden Associations with Chronic Diseases.</title>
        <authorList>
            <person name="Tisza M.J."/>
            <person name="Buck C.B."/>
        </authorList>
    </citation>
    <scope>NUCLEOTIDE SEQUENCE</scope>
    <source>
        <strain evidence="2">CtOZu12</strain>
    </source>
</reference>
<feature type="coiled-coil region" evidence="1">
    <location>
        <begin position="108"/>
        <end position="135"/>
    </location>
</feature>
<protein>
    <submittedName>
        <fullName evidence="2">Uncharacterized protein</fullName>
    </submittedName>
</protein>